<dbReference type="AlphaFoldDB" id="A0A0B2VUC0"/>
<sequence length="120" mass="13847">MMDEQIVPLLGVLTEGKFYNEHQSSVVLALMMTFMLTTECCSKRTAKAKKHQRKDPDSAESLTESLIAEVMFKEDPTPARRATKKEDASQADERAASDAKYLFFSKLLKVKRCRRRYFEF</sequence>
<evidence type="ECO:0000313" key="3">
    <source>
        <dbReference type="Proteomes" id="UP000031036"/>
    </source>
</evidence>
<dbReference type="Proteomes" id="UP000031036">
    <property type="component" value="Unassembled WGS sequence"/>
</dbReference>
<evidence type="ECO:0000256" key="1">
    <source>
        <dbReference type="SAM" id="MobiDB-lite"/>
    </source>
</evidence>
<reference evidence="2 3" key="1">
    <citation type="submission" date="2014-11" db="EMBL/GenBank/DDBJ databases">
        <title>Genetic blueprint of the zoonotic pathogen Toxocara canis.</title>
        <authorList>
            <person name="Zhu X.-Q."/>
            <person name="Korhonen P.K."/>
            <person name="Cai H."/>
            <person name="Young N.D."/>
            <person name="Nejsum P."/>
            <person name="von Samson-Himmelstjerna G."/>
            <person name="Boag P.R."/>
            <person name="Tan P."/>
            <person name="Li Q."/>
            <person name="Min J."/>
            <person name="Yang Y."/>
            <person name="Wang X."/>
            <person name="Fang X."/>
            <person name="Hall R.S."/>
            <person name="Hofmann A."/>
            <person name="Sternberg P.W."/>
            <person name="Jex A.R."/>
            <person name="Gasser R.B."/>
        </authorList>
    </citation>
    <scope>NUCLEOTIDE SEQUENCE [LARGE SCALE GENOMIC DNA]</scope>
    <source>
        <strain evidence="2">PN_DK_2014</strain>
    </source>
</reference>
<evidence type="ECO:0000313" key="2">
    <source>
        <dbReference type="EMBL" id="KHN84952.1"/>
    </source>
</evidence>
<organism evidence="2 3">
    <name type="scientific">Toxocara canis</name>
    <name type="common">Canine roundworm</name>
    <dbReference type="NCBI Taxonomy" id="6265"/>
    <lineage>
        <taxon>Eukaryota</taxon>
        <taxon>Metazoa</taxon>
        <taxon>Ecdysozoa</taxon>
        <taxon>Nematoda</taxon>
        <taxon>Chromadorea</taxon>
        <taxon>Rhabditida</taxon>
        <taxon>Spirurina</taxon>
        <taxon>Ascaridomorpha</taxon>
        <taxon>Ascaridoidea</taxon>
        <taxon>Toxocaridae</taxon>
        <taxon>Toxocara</taxon>
    </lineage>
</organism>
<feature type="region of interest" description="Disordered" evidence="1">
    <location>
        <begin position="73"/>
        <end position="95"/>
    </location>
</feature>
<comment type="caution">
    <text evidence="2">The sequence shown here is derived from an EMBL/GenBank/DDBJ whole genome shotgun (WGS) entry which is preliminary data.</text>
</comment>
<keyword evidence="3" id="KW-1185">Reference proteome</keyword>
<protein>
    <submittedName>
        <fullName evidence="2">Uncharacterized protein</fullName>
    </submittedName>
</protein>
<gene>
    <name evidence="2" type="ORF">Tcan_16170</name>
</gene>
<name>A0A0B2VUC0_TOXCA</name>
<dbReference type="EMBL" id="JPKZ01000885">
    <property type="protein sequence ID" value="KHN84952.1"/>
    <property type="molecule type" value="Genomic_DNA"/>
</dbReference>
<proteinExistence type="predicted"/>
<accession>A0A0B2VUC0</accession>